<dbReference type="EMBL" id="CP059399">
    <property type="protein sequence ID" value="QLY28570.1"/>
    <property type="molecule type" value="Genomic_DNA"/>
</dbReference>
<dbReference type="InterPro" id="IPR012341">
    <property type="entry name" value="6hp_glycosidase-like_sf"/>
</dbReference>
<feature type="region of interest" description="Disordered" evidence="4">
    <location>
        <begin position="1"/>
        <end position="39"/>
    </location>
</feature>
<evidence type="ECO:0000256" key="3">
    <source>
        <dbReference type="PIRSR" id="PIRSR036289-51"/>
    </source>
</evidence>
<evidence type="ECO:0000313" key="8">
    <source>
        <dbReference type="Proteomes" id="UP000515512"/>
    </source>
</evidence>
<dbReference type="SUPFAM" id="SSF48208">
    <property type="entry name" value="Six-hairpin glycosidases"/>
    <property type="match status" value="1"/>
</dbReference>
<dbReference type="GO" id="GO:0004553">
    <property type="term" value="F:hydrolase activity, hydrolyzing O-glycosyl compounds"/>
    <property type="evidence" value="ECO:0007669"/>
    <property type="project" value="TreeGrafter"/>
</dbReference>
<feature type="binding site" evidence="3">
    <location>
        <begin position="556"/>
        <end position="557"/>
    </location>
    <ligand>
        <name>substrate</name>
    </ligand>
</feature>
<dbReference type="GO" id="GO:0016757">
    <property type="term" value="F:glycosyltransferase activity"/>
    <property type="evidence" value="ECO:0007669"/>
    <property type="project" value="UniProtKB-KW"/>
</dbReference>
<name>A0A7D6VFR2_9NOCA</name>
<dbReference type="InterPro" id="IPR008928">
    <property type="entry name" value="6-hairpin_glycosidase_sf"/>
</dbReference>
<dbReference type="Pfam" id="PF03632">
    <property type="entry name" value="Glyco_hydro_65m"/>
    <property type="match status" value="1"/>
</dbReference>
<evidence type="ECO:0000256" key="1">
    <source>
        <dbReference type="ARBA" id="ARBA00023295"/>
    </source>
</evidence>
<dbReference type="Pfam" id="PF03633">
    <property type="entry name" value="Glyco_hydro_65C"/>
    <property type="match status" value="1"/>
</dbReference>
<dbReference type="InterPro" id="IPR005195">
    <property type="entry name" value="Glyco_hydro_65_M"/>
</dbReference>
<evidence type="ECO:0000256" key="2">
    <source>
        <dbReference type="PIRSR" id="PIRSR036289-50"/>
    </source>
</evidence>
<feature type="domain" description="Glycoside hydrolase family 65 central catalytic" evidence="5">
    <location>
        <begin position="288"/>
        <end position="644"/>
    </location>
</feature>
<keyword evidence="7" id="KW-0378">Hydrolase</keyword>
<evidence type="ECO:0000313" key="7">
    <source>
        <dbReference type="EMBL" id="QLY28570.1"/>
    </source>
</evidence>
<evidence type="ECO:0000256" key="4">
    <source>
        <dbReference type="SAM" id="MobiDB-lite"/>
    </source>
</evidence>
<gene>
    <name evidence="7" type="ORF">H0264_24885</name>
</gene>
<keyword evidence="1" id="KW-0326">Glycosidase</keyword>
<feature type="binding site" evidence="3">
    <location>
        <begin position="322"/>
        <end position="323"/>
    </location>
    <ligand>
        <name>substrate</name>
    </ligand>
</feature>
<dbReference type="PANTHER" id="PTHR11051:SF8">
    <property type="entry name" value="PROTEIN-GLUCOSYLGALACTOSYLHYDROXYLYSINE GLUCOSIDASE"/>
    <property type="match status" value="1"/>
</dbReference>
<proteinExistence type="predicted"/>
<dbReference type="Proteomes" id="UP000515512">
    <property type="component" value="Chromosome"/>
</dbReference>
<dbReference type="AlphaFoldDB" id="A0A7D6VFR2"/>
<protein>
    <submittedName>
        <fullName evidence="7">Glycoside hydrolase family 65 protein</fullName>
    </submittedName>
</protein>
<organism evidence="7 8">
    <name type="scientific">Nocardia huaxiensis</name>
    <dbReference type="NCBI Taxonomy" id="2755382"/>
    <lineage>
        <taxon>Bacteria</taxon>
        <taxon>Bacillati</taxon>
        <taxon>Actinomycetota</taxon>
        <taxon>Actinomycetes</taxon>
        <taxon>Mycobacteriales</taxon>
        <taxon>Nocardiaceae</taxon>
        <taxon>Nocardia</taxon>
    </lineage>
</organism>
<dbReference type="Gene3D" id="2.60.420.10">
    <property type="entry name" value="Maltose phosphorylase, domain 3"/>
    <property type="match status" value="1"/>
</dbReference>
<dbReference type="KEGG" id="nhu:H0264_24885"/>
<dbReference type="GO" id="GO:0005975">
    <property type="term" value="P:carbohydrate metabolic process"/>
    <property type="evidence" value="ECO:0007669"/>
    <property type="project" value="InterPro"/>
</dbReference>
<dbReference type="InterPro" id="IPR005194">
    <property type="entry name" value="Glyco_hydro_65_C"/>
</dbReference>
<sequence>MNDHRVPATSYDTASSEMDDHRAPAAGASAHTRDAPGVDLDPRWTVRQHPRRSAVSDVPVFTVGCGDVAAPGVAEDDADSGPGILVGGVYAGSGPEQCLLEGPRWTGIAGGTRPESARYLDLYSGVLHRIAQAEAQRYHSMRFACADLCAVLAMRVTTSAPDFAPGPPLLPPPGDQAHATVEVPVAAPGVGIETRCLRIESDGDGAITAAAAQRSAATAAGHTLDRVVAVTADTRTGSGAGRAQRELRRAWKQGVDEMLRVHRAAWARRWSEVGLDLPGDPETELAVRFALFQLWSNAGAHGEAAVGARGLSGRGYRGHIFWDTDVFVLPAMVSMDPDAAAAMVEYRLRRLPAARERARADGCRGARFPWESAADGTDVTPRSGFLGGTPVPILTGTREEHITADVAWAADYFAQWTGRRGYLETTARDLLLDTARYWASRFELDAGGRAHLRGVIGPDEYHECVTDNAFTNVMARWNLRRAARLRPRDTREAGEQETWRRLADRIVDQLRPDGRYEQFTGYFDLEPLTAAEVAGRHVAADVLLGQQRVARSQLIKQPDVLMLHHMIPAEVQPGSLSANLDYYLRYTTHGSSLSPAIMATLLARDGRPDAALEMLRPALRMDLEDGTGTTASGLHMATLGGVWQAMLTGFAGVRVRSGMVVVRPELPRAWPRLGIAFRCLGRRVRLDLTAAGVRLHTDGPLTVAVGGRRPAVVEGESWWPATEEKAG</sequence>
<evidence type="ECO:0000259" key="5">
    <source>
        <dbReference type="Pfam" id="PF03632"/>
    </source>
</evidence>
<dbReference type="Gene3D" id="1.50.10.10">
    <property type="match status" value="1"/>
</dbReference>
<feature type="domain" description="Glycoside hydrolase family 65 C-terminal" evidence="6">
    <location>
        <begin position="654"/>
        <end position="709"/>
    </location>
</feature>
<evidence type="ECO:0000259" key="6">
    <source>
        <dbReference type="Pfam" id="PF03633"/>
    </source>
</evidence>
<dbReference type="PANTHER" id="PTHR11051">
    <property type="entry name" value="GLYCOSYL HYDROLASE-RELATED"/>
    <property type="match status" value="1"/>
</dbReference>
<feature type="active site" description="Proton donor" evidence="2">
    <location>
        <position position="460"/>
    </location>
</feature>
<keyword evidence="8" id="KW-1185">Reference proteome</keyword>
<reference evidence="7 8" key="1">
    <citation type="submission" date="2020-07" db="EMBL/GenBank/DDBJ databases">
        <authorList>
            <person name="Zhuang K."/>
            <person name="Ran Y."/>
        </authorList>
    </citation>
    <scope>NUCLEOTIDE SEQUENCE [LARGE SCALE GENOMIC DNA]</scope>
    <source>
        <strain evidence="7 8">WCH-YHL-001</strain>
    </source>
</reference>
<accession>A0A7D6VFR2</accession>
<dbReference type="RefSeq" id="WP_181579776.1">
    <property type="nucleotide sequence ID" value="NZ_CP059399.1"/>
</dbReference>